<evidence type="ECO:0000256" key="6">
    <source>
        <dbReference type="ARBA" id="ARBA00051388"/>
    </source>
</evidence>
<proteinExistence type="inferred from homology"/>
<evidence type="ECO:0000256" key="9">
    <source>
        <dbReference type="ARBA" id="ARBA00069043"/>
    </source>
</evidence>
<dbReference type="InterPro" id="IPR037069">
    <property type="entry name" value="AcylCoA_DH/ox_N_sf"/>
</dbReference>
<evidence type="ECO:0000259" key="12">
    <source>
        <dbReference type="Pfam" id="PF02770"/>
    </source>
</evidence>
<reference evidence="15" key="1">
    <citation type="submission" date="2020-10" db="EMBL/GenBank/DDBJ databases">
        <title>Bacterium isolated from coastal waters sediment.</title>
        <authorList>
            <person name="Chen R.-J."/>
            <person name="Lu D.-C."/>
            <person name="Zhu K.-L."/>
            <person name="Du Z.-J."/>
        </authorList>
    </citation>
    <scope>NUCLEOTIDE SEQUENCE</scope>
    <source>
        <strain evidence="15">N1Y112</strain>
    </source>
</reference>
<comment type="similarity">
    <text evidence="2 10">Belongs to the acyl-CoA dehydrogenase family.</text>
</comment>
<dbReference type="InterPro" id="IPR036250">
    <property type="entry name" value="AcylCo_DH-like_C"/>
</dbReference>
<evidence type="ECO:0000256" key="7">
    <source>
        <dbReference type="ARBA" id="ARBA00058683"/>
    </source>
</evidence>
<dbReference type="InterPro" id="IPR013786">
    <property type="entry name" value="AcylCoA_DH/ox_N"/>
</dbReference>
<dbReference type="Gene3D" id="1.10.540.10">
    <property type="entry name" value="Acyl-CoA dehydrogenase/oxidase, N-terminal domain"/>
    <property type="match status" value="1"/>
</dbReference>
<dbReference type="Proteomes" id="UP000640333">
    <property type="component" value="Unassembled WGS sequence"/>
</dbReference>
<evidence type="ECO:0000313" key="15">
    <source>
        <dbReference type="EMBL" id="MBE9397839.1"/>
    </source>
</evidence>
<dbReference type="Pfam" id="PF02770">
    <property type="entry name" value="Acyl-CoA_dh_M"/>
    <property type="match status" value="1"/>
</dbReference>
<dbReference type="Pfam" id="PF12806">
    <property type="entry name" value="Acyl-CoA_dh_C"/>
    <property type="match status" value="1"/>
</dbReference>
<dbReference type="GO" id="GO:0050660">
    <property type="term" value="F:flavin adenine dinucleotide binding"/>
    <property type="evidence" value="ECO:0007669"/>
    <property type="project" value="InterPro"/>
</dbReference>
<evidence type="ECO:0000313" key="16">
    <source>
        <dbReference type="Proteomes" id="UP000640333"/>
    </source>
</evidence>
<dbReference type="InterPro" id="IPR009075">
    <property type="entry name" value="AcylCo_DH/oxidase_C"/>
</dbReference>
<protein>
    <recommendedName>
        <fullName evidence="9">3-methylmercaptopropionyl-CoA dehydrogenase</fullName>
        <ecNumber evidence="8">1.3.99.41</ecNumber>
    </recommendedName>
</protein>
<comment type="cofactor">
    <cofactor evidence="1 10">
        <name>FAD</name>
        <dbReference type="ChEBI" id="CHEBI:57692"/>
    </cofactor>
</comment>
<feature type="domain" description="Acyl-CoA dehydrogenase/oxidase C-terminal" evidence="11">
    <location>
        <begin position="283"/>
        <end position="449"/>
    </location>
</feature>
<evidence type="ECO:0000259" key="14">
    <source>
        <dbReference type="Pfam" id="PF12806"/>
    </source>
</evidence>
<evidence type="ECO:0000259" key="13">
    <source>
        <dbReference type="Pfam" id="PF02771"/>
    </source>
</evidence>
<dbReference type="SUPFAM" id="SSF47203">
    <property type="entry name" value="Acyl-CoA dehydrogenase C-terminal domain-like"/>
    <property type="match status" value="1"/>
</dbReference>
<evidence type="ECO:0000256" key="4">
    <source>
        <dbReference type="ARBA" id="ARBA00022827"/>
    </source>
</evidence>
<dbReference type="Pfam" id="PF02771">
    <property type="entry name" value="Acyl-CoA_dh_N"/>
    <property type="match status" value="1"/>
</dbReference>
<comment type="caution">
    <text evidence="15">The sequence shown here is derived from an EMBL/GenBank/DDBJ whole genome shotgun (WGS) entry which is preliminary data.</text>
</comment>
<dbReference type="Gene3D" id="1.20.140.10">
    <property type="entry name" value="Butyryl-CoA Dehydrogenase, subunit A, domain 3"/>
    <property type="match status" value="1"/>
</dbReference>
<dbReference type="InterPro" id="IPR046373">
    <property type="entry name" value="Acyl-CoA_Oxase/DH_mid-dom_sf"/>
</dbReference>
<dbReference type="InterPro" id="IPR009100">
    <property type="entry name" value="AcylCoA_DH/oxidase_NM_dom_sf"/>
</dbReference>
<evidence type="ECO:0000256" key="1">
    <source>
        <dbReference type="ARBA" id="ARBA00001974"/>
    </source>
</evidence>
<feature type="domain" description="Acetyl-CoA dehydrogenase-like C-terminal" evidence="14">
    <location>
        <begin position="475"/>
        <end position="587"/>
    </location>
</feature>
<keyword evidence="4 10" id="KW-0274">FAD</keyword>
<dbReference type="PANTHER" id="PTHR42803:SF1">
    <property type="entry name" value="BROAD-SPECIFICITY LINEAR ACYL-COA DEHYDROGENASE FADE5"/>
    <property type="match status" value="1"/>
</dbReference>
<dbReference type="FunFam" id="2.40.110.10:FF:000031">
    <property type="entry name" value="Acyl-CoA dehydrogenase, putative"/>
    <property type="match status" value="1"/>
</dbReference>
<name>A0A8J7FDR8_9GAMM</name>
<feature type="domain" description="Acyl-CoA oxidase/dehydrogenase middle" evidence="12">
    <location>
        <begin position="162"/>
        <end position="269"/>
    </location>
</feature>
<dbReference type="SUPFAM" id="SSF56645">
    <property type="entry name" value="Acyl-CoA dehydrogenase NM domain-like"/>
    <property type="match status" value="1"/>
</dbReference>
<dbReference type="Gene3D" id="2.40.110.10">
    <property type="entry name" value="Butyryl-CoA Dehydrogenase, subunit A, domain 2"/>
    <property type="match status" value="1"/>
</dbReference>
<evidence type="ECO:0000256" key="2">
    <source>
        <dbReference type="ARBA" id="ARBA00009347"/>
    </source>
</evidence>
<evidence type="ECO:0000256" key="10">
    <source>
        <dbReference type="RuleBase" id="RU362125"/>
    </source>
</evidence>
<gene>
    <name evidence="15" type="ORF">IOQ59_11275</name>
</gene>
<dbReference type="PANTHER" id="PTHR42803">
    <property type="entry name" value="ACYL-COA DEHYDROGENASE"/>
    <property type="match status" value="1"/>
</dbReference>
<dbReference type="Pfam" id="PF00441">
    <property type="entry name" value="Acyl-CoA_dh_1"/>
    <property type="match status" value="1"/>
</dbReference>
<keyword evidence="16" id="KW-1185">Reference proteome</keyword>
<evidence type="ECO:0000259" key="11">
    <source>
        <dbReference type="Pfam" id="PF00441"/>
    </source>
</evidence>
<dbReference type="EMBL" id="JADEYS010000010">
    <property type="protein sequence ID" value="MBE9397839.1"/>
    <property type="molecule type" value="Genomic_DNA"/>
</dbReference>
<dbReference type="AlphaFoldDB" id="A0A8J7FDR8"/>
<comment type="catalytic activity">
    <reaction evidence="6">
        <text>3-(methylsulfanyl)propanoyl-CoA + oxidized [electron-transfer flavoprotein] + H(+) = 3-(methylsulfanyl)acryloyl-CoA + reduced [electron-transfer flavoprotein]</text>
        <dbReference type="Rhea" id="RHEA:52612"/>
        <dbReference type="Rhea" id="RHEA-COMP:10685"/>
        <dbReference type="Rhea" id="RHEA-COMP:10686"/>
        <dbReference type="ChEBI" id="CHEBI:15378"/>
        <dbReference type="ChEBI" id="CHEBI:57692"/>
        <dbReference type="ChEBI" id="CHEBI:58307"/>
        <dbReference type="ChEBI" id="CHEBI:82815"/>
        <dbReference type="ChEBI" id="CHEBI:84994"/>
        <dbReference type="EC" id="1.3.99.41"/>
    </reaction>
    <physiologicalReaction direction="left-to-right" evidence="6">
        <dbReference type="Rhea" id="RHEA:52613"/>
    </physiologicalReaction>
</comment>
<sequence length="593" mass="64268">MSTYTAPYADANFVIKELVKFDQYCSDAGLEEVNSELASVIIEEAGKLAADVLAPLNSTGDQNGARLEDNKVLETKGFADAYQQYVDNGWATLTGPEEFGGQALPNVLGTAVNELWHSANMGFALCPMLSQGAVEALIAHGSDELKAQYLPQLISGEWTGTMNLTEPNAGSDLSAVASKAIPDGDSYKITGQKIFITWGDHQMTSNVVHLVLARLPDAPAGVKGISLFIVPKFKLDANGAPGELNDAVCVSLEHKLGIHGSPTCVMSFGDNGGAEGYLVGEANKGLMYMFTMMNHARQSVGLQGLSISERAYQQAVEYAKERIQGTRKDGSKMPIIEHADVRRMLLAMKSGTEAMRALAYVAASDVDKAHSDDAEETQHYKPRVDLLTPIVKGWMTEFAQELTSLNVQVHGGMGFIEETGAAQHYRDARILPIYEGTTGIQALDFIGRKMLMDKGAALESLQTEMMITVNALSAVDSPAFAKMNRELRMAVERSMQVRTWLLDKSASNPDLAGSVCFDFLMMHGFLCGGWLLAKSALAAHEQLGNGEYADDFLRTKLITAEFYIDNYLPRANRHADTVMSGLSGACAIDTEQF</sequence>
<organism evidence="15 16">
    <name type="scientific">Pontibacterium sinense</name>
    <dbReference type="NCBI Taxonomy" id="2781979"/>
    <lineage>
        <taxon>Bacteria</taxon>
        <taxon>Pseudomonadati</taxon>
        <taxon>Pseudomonadota</taxon>
        <taxon>Gammaproteobacteria</taxon>
        <taxon>Oceanospirillales</taxon>
        <taxon>Oceanospirillaceae</taxon>
        <taxon>Pontibacterium</taxon>
    </lineage>
</organism>
<dbReference type="InterPro" id="IPR052166">
    <property type="entry name" value="Diverse_Acyl-CoA_DH"/>
</dbReference>
<dbReference type="InterPro" id="IPR006091">
    <property type="entry name" value="Acyl-CoA_Oxase/DH_mid-dom"/>
</dbReference>
<evidence type="ECO:0000256" key="8">
    <source>
        <dbReference type="ARBA" id="ARBA00066694"/>
    </source>
</evidence>
<evidence type="ECO:0000256" key="3">
    <source>
        <dbReference type="ARBA" id="ARBA00022630"/>
    </source>
</evidence>
<comment type="function">
    <text evidence="7">Involved in the assimilation of dimethylsulphoniopropionate (DMSP), an important compound in the fixation of carbon in marine phytoplankton, by mediating the conversion of 3-(methylthio)propanoyl-CoA (MMPA-CoA) to 3-(methylthio)acryloyl-CoA (MTA-CoA).</text>
</comment>
<keyword evidence="5 10" id="KW-0560">Oxidoreductase</keyword>
<accession>A0A8J7FDR8</accession>
<dbReference type="RefSeq" id="WP_193953394.1">
    <property type="nucleotide sequence ID" value="NZ_JADEYS010000010.1"/>
</dbReference>
<evidence type="ECO:0000256" key="5">
    <source>
        <dbReference type="ARBA" id="ARBA00023002"/>
    </source>
</evidence>
<dbReference type="EC" id="1.3.99.41" evidence="8"/>
<dbReference type="InterPro" id="IPR025878">
    <property type="entry name" value="Acyl-CoA_dh-like_C_dom"/>
</dbReference>
<keyword evidence="3 10" id="KW-0285">Flavoprotein</keyword>
<feature type="domain" description="Acyl-CoA dehydrogenase/oxidase N-terminal" evidence="13">
    <location>
        <begin position="79"/>
        <end position="157"/>
    </location>
</feature>
<dbReference type="GO" id="GO:0016627">
    <property type="term" value="F:oxidoreductase activity, acting on the CH-CH group of donors"/>
    <property type="evidence" value="ECO:0007669"/>
    <property type="project" value="InterPro"/>
</dbReference>